<evidence type="ECO:0000313" key="1">
    <source>
        <dbReference type="EMBL" id="KAK3048366.1"/>
    </source>
</evidence>
<sequence length="503" mass="54696">DEPGKEAEETKEKTEETAQDAGAEAKKGVEETADKTKGAAEATKKEGEKAASGWTSYIPSIRSKPKKLNQSGEKKEAAAPAKPAEKKGNEASKSWSQYLMGSSESKDAPKEKDPSKGWSSYIPSGQGFSAYIPTGDKLSGFAASHYRDPDKSLAEQLYNFSKTPVGSAGLSLATGSGYGSAVYAAYSAYDWTADDTPMEFLSMPHTRATNGHLSPRPGDKLMTNLRSPLMTVVEDTYGGSHDTLIAACDPQRYRELGVEKWEEHGSCAENLVLALKELNERNGLKGAKAIGADVTVNVVPAPLNLFMNIPWNDKGDVTFEEPNGKKGGFVILKAERDCVVVMSACPQDVLAINGHKPMVAHFVVEEPEKDTEESKPAAASPSSKKKTAPKLQQRSSSMQQQKAQAVKKAEEGKGESDEVKKADKKMDDSAKQRGEETSKKEEEAPKKEEQTPKKEEQTSKKEEQAPKKKEAEAPKKEEEPPKTKEEEAPKEPAQGKEEEKKDQ</sequence>
<gene>
    <name evidence="1" type="ORF">LTS18_012969</name>
</gene>
<dbReference type="EMBL" id="JAWDJW010010286">
    <property type="protein sequence ID" value="KAK3048366.1"/>
    <property type="molecule type" value="Genomic_DNA"/>
</dbReference>
<accession>A0ACC3CWM9</accession>
<comment type="caution">
    <text evidence="1">The sequence shown here is derived from an EMBL/GenBank/DDBJ whole genome shotgun (WGS) entry which is preliminary data.</text>
</comment>
<name>A0ACC3CWM9_9PEZI</name>
<protein>
    <submittedName>
        <fullName evidence="1">Uncharacterized protein</fullName>
    </submittedName>
</protein>
<evidence type="ECO:0000313" key="2">
    <source>
        <dbReference type="Proteomes" id="UP001186974"/>
    </source>
</evidence>
<proteinExistence type="predicted"/>
<organism evidence="1 2">
    <name type="scientific">Coniosporium uncinatum</name>
    <dbReference type="NCBI Taxonomy" id="93489"/>
    <lineage>
        <taxon>Eukaryota</taxon>
        <taxon>Fungi</taxon>
        <taxon>Dikarya</taxon>
        <taxon>Ascomycota</taxon>
        <taxon>Pezizomycotina</taxon>
        <taxon>Dothideomycetes</taxon>
        <taxon>Dothideomycetes incertae sedis</taxon>
        <taxon>Coniosporium</taxon>
    </lineage>
</organism>
<dbReference type="Proteomes" id="UP001186974">
    <property type="component" value="Unassembled WGS sequence"/>
</dbReference>
<feature type="non-terminal residue" evidence="1">
    <location>
        <position position="1"/>
    </location>
</feature>
<keyword evidence="2" id="KW-1185">Reference proteome</keyword>
<feature type="non-terminal residue" evidence="1">
    <location>
        <position position="503"/>
    </location>
</feature>
<reference evidence="1" key="1">
    <citation type="submission" date="2024-09" db="EMBL/GenBank/DDBJ databases">
        <title>Black Yeasts Isolated from many extreme environments.</title>
        <authorList>
            <person name="Coleine C."/>
            <person name="Stajich J.E."/>
            <person name="Selbmann L."/>
        </authorList>
    </citation>
    <scope>NUCLEOTIDE SEQUENCE</scope>
    <source>
        <strain evidence="1">CCFEE 5737</strain>
    </source>
</reference>